<organism evidence="3 4">
    <name type="scientific">Sporomusa silvacetica DSM 10669</name>
    <dbReference type="NCBI Taxonomy" id="1123289"/>
    <lineage>
        <taxon>Bacteria</taxon>
        <taxon>Bacillati</taxon>
        <taxon>Bacillota</taxon>
        <taxon>Negativicutes</taxon>
        <taxon>Selenomonadales</taxon>
        <taxon>Sporomusaceae</taxon>
        <taxon>Sporomusa</taxon>
    </lineage>
</organism>
<evidence type="ECO:0000313" key="3">
    <source>
        <dbReference type="EMBL" id="XFO66212.1"/>
    </source>
</evidence>
<dbReference type="InterPro" id="IPR002508">
    <property type="entry name" value="MurNAc-LAA_cat"/>
</dbReference>
<gene>
    <name evidence="3" type="ORF">SPSIL_023620</name>
</gene>
<dbReference type="Proteomes" id="UP000216752">
    <property type="component" value="Chromosome"/>
</dbReference>
<dbReference type="PANTHER" id="PTHR30404">
    <property type="entry name" value="N-ACETYLMURAMOYL-L-ALANINE AMIDASE"/>
    <property type="match status" value="1"/>
</dbReference>
<proteinExistence type="predicted"/>
<dbReference type="CDD" id="cd02696">
    <property type="entry name" value="MurNAc-LAA"/>
    <property type="match status" value="1"/>
</dbReference>
<dbReference type="InterPro" id="IPR050695">
    <property type="entry name" value="N-acetylmuramoyl_amidase_3"/>
</dbReference>
<reference evidence="3" key="1">
    <citation type="submission" date="2024-05" db="EMBL/GenBank/DDBJ databases">
        <title>Isolation and characterization of Sporomusa carbonis sp. nov., a carboxydotrophic hydrogenogen in the genus of Sporomusa isolated from a charcoal burning pile.</title>
        <authorList>
            <person name="Boeer T."/>
            <person name="Rosenbaum F."/>
            <person name="Eysell L."/>
            <person name="Mueller V."/>
            <person name="Daniel R."/>
            <person name="Poehlein A."/>
        </authorList>
    </citation>
    <scope>NUCLEOTIDE SEQUENCE [LARGE SCALE GENOMIC DNA]</scope>
    <source>
        <strain evidence="3">DSM 10669</strain>
    </source>
</reference>
<keyword evidence="4" id="KW-1185">Reference proteome</keyword>
<protein>
    <recommendedName>
        <fullName evidence="2">MurNAc-LAA domain-containing protein</fullName>
    </recommendedName>
</protein>
<dbReference type="SMART" id="SM00646">
    <property type="entry name" value="Ami_3"/>
    <property type="match status" value="1"/>
</dbReference>
<accession>A0ABZ3IKK4</accession>
<feature type="domain" description="MurNAc-LAA" evidence="2">
    <location>
        <begin position="210"/>
        <end position="318"/>
    </location>
</feature>
<dbReference type="Pfam" id="PF01520">
    <property type="entry name" value="Amidase_3"/>
    <property type="match status" value="1"/>
</dbReference>
<dbReference type="Gene3D" id="3.40.630.40">
    <property type="entry name" value="Zn-dependent exopeptidases"/>
    <property type="match status" value="1"/>
</dbReference>
<evidence type="ECO:0000259" key="2">
    <source>
        <dbReference type="SMART" id="SM00646"/>
    </source>
</evidence>
<name>A0ABZ3IKK4_9FIRM</name>
<sequence>MLTSAFANTPTAWKELHHAKYKTQHRRFMVYSKKILIVTMLLVLVFNIVGPVQVSHAAALDSVINTLAASTVSSTASGAGGSDVFSKLFSLLFDKILGPILNIFSGGKAATTLPENPVKVTPLPADEGTTGIVDSGVLRGKVVVVDPGHGGSNPGAVANSTRETDNNLAVSLKLRDKLTKAGAKVIMTRESDRTVAPEGSSLGQELAARVDIAEANNADIFVSVHSNSNPDPSLYGTMTFYPSGKSSKLALEVQNSIIKETGAVDKGTSSATFYVLRNTSMPSILVEMGFVTNASEARKLQEDNYRNKIAQGIFNGVVKYFNN</sequence>
<dbReference type="PANTHER" id="PTHR30404:SF0">
    <property type="entry name" value="N-ACETYLMURAMOYL-L-ALANINE AMIDASE AMIC"/>
    <property type="match status" value="1"/>
</dbReference>
<keyword evidence="1" id="KW-0378">Hydrolase</keyword>
<dbReference type="EMBL" id="CP155573">
    <property type="protein sequence ID" value="XFO66212.1"/>
    <property type="molecule type" value="Genomic_DNA"/>
</dbReference>
<evidence type="ECO:0000256" key="1">
    <source>
        <dbReference type="ARBA" id="ARBA00022801"/>
    </source>
</evidence>
<dbReference type="SUPFAM" id="SSF53187">
    <property type="entry name" value="Zn-dependent exopeptidases"/>
    <property type="match status" value="1"/>
</dbReference>
<evidence type="ECO:0000313" key="4">
    <source>
        <dbReference type="Proteomes" id="UP000216752"/>
    </source>
</evidence>